<gene>
    <name evidence="7" type="ORF">PIB30_012289</name>
</gene>
<evidence type="ECO:0000256" key="3">
    <source>
        <dbReference type="ARBA" id="ARBA00022989"/>
    </source>
</evidence>
<proteinExistence type="predicted"/>
<dbReference type="Pfam" id="PF03168">
    <property type="entry name" value="LEA_2"/>
    <property type="match status" value="1"/>
</dbReference>
<evidence type="ECO:0000256" key="4">
    <source>
        <dbReference type="ARBA" id="ARBA00023136"/>
    </source>
</evidence>
<sequence>MFKFLKRPMANSNSNSKSSFYTYLLRKPRQDHNQNHVTYLRRWHVTCTVGFLLFLTTTYVLWPSDPVLKIVGLKLKRIKVHPLPHITVDISMLLTVRVHNAGVYSLDFGGVDVAVSYRGKRLGHVISEHGHVSARGSSYVDADVEFAGIAVVPEMVLFLEDISKGAIPFFTVSQVNGQMGLAFFHFPIQAKLSCEVLVSTLNQTIIHQHCLHE</sequence>
<reference evidence="7 8" key="1">
    <citation type="journal article" date="2023" name="Plants (Basel)">
        <title>Bridging the Gap: Combining Genomics and Transcriptomics Approaches to Understand Stylosanthes scabra, an Orphan Legume from the Brazilian Caatinga.</title>
        <authorList>
            <person name="Ferreira-Neto J.R.C."/>
            <person name="da Silva M.D."/>
            <person name="Binneck E."/>
            <person name="de Melo N.F."/>
            <person name="da Silva R.H."/>
            <person name="de Melo A.L.T.M."/>
            <person name="Pandolfi V."/>
            <person name="Bustamante F.O."/>
            <person name="Brasileiro-Vidal A.C."/>
            <person name="Benko-Iseppon A.M."/>
        </authorList>
    </citation>
    <scope>NUCLEOTIDE SEQUENCE [LARGE SCALE GENOMIC DNA]</scope>
    <source>
        <tissue evidence="7">Leaves</tissue>
    </source>
</reference>
<organism evidence="7 8">
    <name type="scientific">Stylosanthes scabra</name>
    <dbReference type="NCBI Taxonomy" id="79078"/>
    <lineage>
        <taxon>Eukaryota</taxon>
        <taxon>Viridiplantae</taxon>
        <taxon>Streptophyta</taxon>
        <taxon>Embryophyta</taxon>
        <taxon>Tracheophyta</taxon>
        <taxon>Spermatophyta</taxon>
        <taxon>Magnoliopsida</taxon>
        <taxon>eudicotyledons</taxon>
        <taxon>Gunneridae</taxon>
        <taxon>Pentapetalae</taxon>
        <taxon>rosids</taxon>
        <taxon>fabids</taxon>
        <taxon>Fabales</taxon>
        <taxon>Fabaceae</taxon>
        <taxon>Papilionoideae</taxon>
        <taxon>50 kb inversion clade</taxon>
        <taxon>dalbergioids sensu lato</taxon>
        <taxon>Dalbergieae</taxon>
        <taxon>Pterocarpus clade</taxon>
        <taxon>Stylosanthes</taxon>
    </lineage>
</organism>
<comment type="subcellular location">
    <subcellularLocation>
        <location evidence="1">Membrane</location>
        <topology evidence="1">Single-pass membrane protein</topology>
    </subcellularLocation>
</comment>
<evidence type="ECO:0000313" key="7">
    <source>
        <dbReference type="EMBL" id="MED6204786.1"/>
    </source>
</evidence>
<keyword evidence="2 5" id="KW-0812">Transmembrane</keyword>
<dbReference type="EMBL" id="JASCZI010241686">
    <property type="protein sequence ID" value="MED6204786.1"/>
    <property type="molecule type" value="Genomic_DNA"/>
</dbReference>
<dbReference type="InterPro" id="IPR044839">
    <property type="entry name" value="NDR1-like"/>
</dbReference>
<dbReference type="Proteomes" id="UP001341840">
    <property type="component" value="Unassembled WGS sequence"/>
</dbReference>
<dbReference type="SUPFAM" id="SSF117070">
    <property type="entry name" value="LEA14-like"/>
    <property type="match status" value="1"/>
</dbReference>
<feature type="domain" description="Late embryogenesis abundant protein LEA-2 subgroup" evidence="6">
    <location>
        <begin position="95"/>
        <end position="157"/>
    </location>
</feature>
<accession>A0ABU6Y4K2</accession>
<comment type="caution">
    <text evidence="7">The sequence shown here is derived from an EMBL/GenBank/DDBJ whole genome shotgun (WGS) entry which is preliminary data.</text>
</comment>
<evidence type="ECO:0000256" key="1">
    <source>
        <dbReference type="ARBA" id="ARBA00004167"/>
    </source>
</evidence>
<evidence type="ECO:0000259" key="6">
    <source>
        <dbReference type="Pfam" id="PF03168"/>
    </source>
</evidence>
<dbReference type="PANTHER" id="PTHR31234">
    <property type="entry name" value="LATE EMBRYOGENESIS ABUNDANT (LEA) HYDROXYPROLINE-RICH GLYCOPROTEIN FAMILY"/>
    <property type="match status" value="1"/>
</dbReference>
<evidence type="ECO:0000256" key="5">
    <source>
        <dbReference type="SAM" id="Phobius"/>
    </source>
</evidence>
<name>A0ABU6Y4K2_9FABA</name>
<dbReference type="InterPro" id="IPR004864">
    <property type="entry name" value="LEA_2"/>
</dbReference>
<dbReference type="PANTHER" id="PTHR31234:SF69">
    <property type="entry name" value="EXPRESSED PROTEIN"/>
    <property type="match status" value="1"/>
</dbReference>
<keyword evidence="8" id="KW-1185">Reference proteome</keyword>
<evidence type="ECO:0000256" key="2">
    <source>
        <dbReference type="ARBA" id="ARBA00022692"/>
    </source>
</evidence>
<keyword evidence="4 5" id="KW-0472">Membrane</keyword>
<evidence type="ECO:0000313" key="8">
    <source>
        <dbReference type="Proteomes" id="UP001341840"/>
    </source>
</evidence>
<keyword evidence="3 5" id="KW-1133">Transmembrane helix</keyword>
<feature type="transmembrane region" description="Helical" evidence="5">
    <location>
        <begin position="43"/>
        <end position="62"/>
    </location>
</feature>
<protein>
    <recommendedName>
        <fullName evidence="6">Late embryogenesis abundant protein LEA-2 subgroup domain-containing protein</fullName>
    </recommendedName>
</protein>